<proteinExistence type="predicted"/>
<dbReference type="EMBL" id="CM041539">
    <property type="protein sequence ID" value="KAI3367886.1"/>
    <property type="molecule type" value="Genomic_DNA"/>
</dbReference>
<evidence type="ECO:0000313" key="2">
    <source>
        <dbReference type="Proteomes" id="UP000831701"/>
    </source>
</evidence>
<protein>
    <submittedName>
        <fullName evidence="1">Uncharacterized protein</fullName>
    </submittedName>
</protein>
<reference evidence="1" key="1">
    <citation type="submission" date="2022-04" db="EMBL/GenBank/DDBJ databases">
        <title>Jade perch genome.</title>
        <authorList>
            <person name="Chao B."/>
        </authorList>
    </citation>
    <scope>NUCLEOTIDE SEQUENCE</scope>
    <source>
        <strain evidence="1">CB-2022</strain>
    </source>
</reference>
<accession>A0ACB8WJ96</accession>
<sequence>MLRNMVFVMDKQAHTSSPPLTLGNSRVVEGPAPLKELGSRAQAMRGEFWSRDWVVEAPLPRLLPKPHCTGPSWTFLRVVSLLEGGPTSPFRAEPGRVPWAKTRPPGARLRAPPTPGLAPGWGPGNANPGDIDRGMVIYICFFKGATDDILPKMVSTLLNLRLCESDSGKLLSVLELPGSLLIVPQATLGGKVKGRAMQYHNNINKDDGLRLYSAFVSLCEKELTAESVMVKHGTFSLDFHLQMPSFELLDKVELFVRAGTYPVNASKTSKKVTRAASKHFIYKGPHPGARPGVGARRRAPGGRVFAHGTRPGSARNGDVGPPSSRLTTHAGRSMRGRCNVVWVAVVAGGLGRPNPWTKTLAIGTWNVTSLGGKEPELVREVERYRLEIVGLTSTHSLGSGTQLLERGWTLHYSGVAQGERRRAGVGLLIAPQLSRHVLEFTPVNERVASLRLRVGDRSLAVVCAYGPNSSTEYPAFLESLGGVLDSAPTGDSIVLLGDFNAHVGNNSDTWRGVIGRNGLPDLNPSGVLLLDFCANHSLSITNTMFEHKGVHQCTWHQDTLGRRSMIDFVVVSSDLRPYVLDTRVKRGAELSTDHHLVVSWIRWQRRKLDRPGRPKRIVRVCWERLAEPSVREVFNSHLRKSFSQIPREAGDIESEWTMFSASIVDAAWFEVVDARSLVPVVAATLTPNPVVDTGSKGCRQAEEGVLSDHVGLWDSWTQLTGTGRPSKPQPGRSWRQKLGSGRSSGCSVSVRPEQELGSCIAGSKSDLFPVHVGLRQGCPLSPVLFIIFMDRISRRSQGPEGVRFGNHRISSLLFADDVVLMASSGQDLQHVLERFAAECEAAGMRISTSKSEAMVLDRKRVACPLQVGGEVLPQVEEFKYLGVLFTSEGKIEREIDRRIGAASAVIMRSWCTGPSSWEVFQACPTGRRPRGRPRTRWRNYVSRLAWERLGVPPEELEEVSGHIIKVKFCFPLTDCVDCGSSLRPPDGCLWRTYRGRLLRVVRSNEEVKEILTRYHDNNNHAGRARTVKEIMLMYYWVGVTEAVKTWIKACAVCQSRSLTEPPEPPVRFCLAYGCDASSFVYPELGFHRFPRDAERRQRWLAVAQRDEGSLRINSCLCSRHFAPSCLTLNDDGQLTLSPDAEPTIIPVTTQEDEVPVPSDEDFLRSNTLEDLLSSAAAAETTEPSELTSDQSETPAELQEHQYCLPAHSGNSAGVHTETEVNKRKAVIEPSFLAYNQIARYLSHRVLPMQSKKSRGALKRMAKRFGLIDGVLMYTRVSPPLRVPRSREEVNLILEQFHDKQGHYGQGICQREITKHFYWSSMTRDLARWISSCHTCLSRTKRKWLRCSIHSCTNCCGPVERGLGLTFHKFPLDNKAQLAQWLKAVGRVNWHPRLRSSVCSAHFTEDCFHRSGQKVVLRPDAVPTLLVHGDSAVRRRSDLHSQAYFAKYDAVELYLSRRTYPPGLSYVEKNTFRRFCKTFTIKDDELHMVKGDRVRLVLRNRRQVEATLTDYHDELNHLDASKCLRLLSERFFWKTMKSDVMQWIDSCSQCSRKKRREDTDYQPEPGRSETTQIHDEMEMESGKDDDVYGEDDGGDVDGGEGGSVGDEERQPVTNSEHTASKEIPLSTQPVTPIFLHLKPPIRTPEAPFLKGFWSIKTGTLPQCEVQMETNSCQNQSSVQGQVKPPSESHPPHELPEKTKHPQGAEEEIQPPSQSRGLKDQPQIWRTHLEGVSSAERSSSCGLEPVVAPSTKPWPVFTIAGPPPAQTANPPPEVDGPAPLRRLQARTIIQQCSEAKVKIKPALNGADAQWAEIQAGMVVYVCFFHGATEDVTREMASSLMTSKLFRKDTGHSVSVLDLPGSVLFIPQDSLVGELMPKRRVQYNGGCEPWWGTQLFSNLASACRDLMSGSAKCTKAGAKVEQGVFGQKQEIVLSSVEPLTLLLEF</sequence>
<evidence type="ECO:0000313" key="1">
    <source>
        <dbReference type="EMBL" id="KAI3367886.1"/>
    </source>
</evidence>
<name>A0ACB8WJ96_9TELE</name>
<gene>
    <name evidence="1" type="ORF">L3Q82_026221</name>
</gene>
<dbReference type="Proteomes" id="UP000831701">
    <property type="component" value="Chromosome 9"/>
</dbReference>
<keyword evidence="2" id="KW-1185">Reference proteome</keyword>
<comment type="caution">
    <text evidence="1">The sequence shown here is derived from an EMBL/GenBank/DDBJ whole genome shotgun (WGS) entry which is preliminary data.</text>
</comment>
<organism evidence="1 2">
    <name type="scientific">Scortum barcoo</name>
    <name type="common">barcoo grunter</name>
    <dbReference type="NCBI Taxonomy" id="214431"/>
    <lineage>
        <taxon>Eukaryota</taxon>
        <taxon>Metazoa</taxon>
        <taxon>Chordata</taxon>
        <taxon>Craniata</taxon>
        <taxon>Vertebrata</taxon>
        <taxon>Euteleostomi</taxon>
        <taxon>Actinopterygii</taxon>
        <taxon>Neopterygii</taxon>
        <taxon>Teleostei</taxon>
        <taxon>Neoteleostei</taxon>
        <taxon>Acanthomorphata</taxon>
        <taxon>Eupercaria</taxon>
        <taxon>Centrarchiformes</taxon>
        <taxon>Terapontoidei</taxon>
        <taxon>Terapontidae</taxon>
        <taxon>Scortum</taxon>
    </lineage>
</organism>